<evidence type="ECO:0000313" key="8">
    <source>
        <dbReference type="EMBL" id="KUI70187.1"/>
    </source>
</evidence>
<dbReference type="InterPro" id="IPR002130">
    <property type="entry name" value="Cyclophilin-type_PPIase_dom"/>
</dbReference>
<dbReference type="InterPro" id="IPR020892">
    <property type="entry name" value="Cyclophilin-type_PPIase_CS"/>
</dbReference>
<dbReference type="InterPro" id="IPR029000">
    <property type="entry name" value="Cyclophilin-like_dom_sf"/>
</dbReference>
<accession>A0A194W1N6</accession>
<dbReference type="CDD" id="cd01926">
    <property type="entry name" value="cyclophilin_ABH_like"/>
    <property type="match status" value="1"/>
</dbReference>
<dbReference type="PROSITE" id="PS50072">
    <property type="entry name" value="CSA_PPIASE_2"/>
    <property type="match status" value="1"/>
</dbReference>
<dbReference type="EMBL" id="CM003103">
    <property type="protein sequence ID" value="KUI70187.1"/>
    <property type="molecule type" value="Genomic_DNA"/>
</dbReference>
<dbReference type="SUPFAM" id="SSF50891">
    <property type="entry name" value="Cyclophilin-like"/>
    <property type="match status" value="1"/>
</dbReference>
<dbReference type="GO" id="GO:0016018">
    <property type="term" value="F:cyclosporin A binding"/>
    <property type="evidence" value="ECO:0007669"/>
    <property type="project" value="TreeGrafter"/>
</dbReference>
<dbReference type="FunFam" id="2.40.100.10:FF:000035">
    <property type="entry name" value="Peptidyl-prolyl cis-trans isomerase"/>
    <property type="match status" value="1"/>
</dbReference>
<dbReference type="PANTHER" id="PTHR11071:SF561">
    <property type="entry name" value="PEPTIDYL-PROLYL CIS-TRANS ISOMERASE D-RELATED"/>
    <property type="match status" value="1"/>
</dbReference>
<sequence length="231" mass="25593">MLVVDARSGFEICRRFYHPPVLMLFPEQTSQSNHSSLSHQLHHTIGYPPKMPPTQLPENGNPLVFFDITLGGEPLGRVTFELYKDVVPRTAENFRQLCTGEYKVNGKAQGYKGSRFHRIIPKFMCQGGDFLHGDGTGSTCIYGTKSFADENLTLKHDQEGLLSMANAGPNTNGSQFFITTVPTPFLDGKHVVFGRVVDGMDIVKKMEATKTGKRGRDVPDLDVIIAQCGEM</sequence>
<evidence type="ECO:0000256" key="4">
    <source>
        <dbReference type="ARBA" id="ARBA00023235"/>
    </source>
</evidence>
<gene>
    <name evidence="8" type="ORF">VM1G_06134</name>
</gene>
<keyword evidence="3 6" id="KW-0697">Rotamase</keyword>
<dbReference type="GO" id="GO:0006457">
    <property type="term" value="P:protein folding"/>
    <property type="evidence" value="ECO:0007669"/>
    <property type="project" value="InterPro"/>
</dbReference>
<feature type="domain" description="PPIase cyclophilin-type" evidence="7">
    <location>
        <begin position="65"/>
        <end position="230"/>
    </location>
</feature>
<keyword evidence="9" id="KW-1185">Reference proteome</keyword>
<dbReference type="PROSITE" id="PS00170">
    <property type="entry name" value="CSA_PPIASE_1"/>
    <property type="match status" value="1"/>
</dbReference>
<dbReference type="Gene3D" id="2.40.100.10">
    <property type="entry name" value="Cyclophilin-like"/>
    <property type="match status" value="1"/>
</dbReference>
<evidence type="ECO:0000259" key="7">
    <source>
        <dbReference type="PROSITE" id="PS50072"/>
    </source>
</evidence>
<dbReference type="PRINTS" id="PR00153">
    <property type="entry name" value="CSAPPISMRASE"/>
</dbReference>
<comment type="function">
    <text evidence="2 6">PPIases accelerate the folding of proteins. It catalyzes the cis-trans isomerization of proline imidic peptide bonds in oligopeptides.</text>
</comment>
<evidence type="ECO:0000256" key="3">
    <source>
        <dbReference type="ARBA" id="ARBA00023110"/>
    </source>
</evidence>
<comment type="catalytic activity">
    <reaction evidence="1 6">
        <text>[protein]-peptidylproline (omega=180) = [protein]-peptidylproline (omega=0)</text>
        <dbReference type="Rhea" id="RHEA:16237"/>
        <dbReference type="Rhea" id="RHEA-COMP:10747"/>
        <dbReference type="Rhea" id="RHEA-COMP:10748"/>
        <dbReference type="ChEBI" id="CHEBI:83833"/>
        <dbReference type="ChEBI" id="CHEBI:83834"/>
        <dbReference type="EC" id="5.2.1.8"/>
    </reaction>
</comment>
<dbReference type="PANTHER" id="PTHR11071">
    <property type="entry name" value="PEPTIDYL-PROLYL CIS-TRANS ISOMERASE"/>
    <property type="match status" value="1"/>
</dbReference>
<evidence type="ECO:0000256" key="5">
    <source>
        <dbReference type="ARBA" id="ARBA00038512"/>
    </source>
</evidence>
<protein>
    <recommendedName>
        <fullName evidence="6">Peptidyl-prolyl cis-trans isomerase</fullName>
        <shortName evidence="6">PPIase</shortName>
        <ecNumber evidence="6">5.2.1.8</ecNumber>
    </recommendedName>
</protein>
<dbReference type="GO" id="GO:0003755">
    <property type="term" value="F:peptidyl-prolyl cis-trans isomerase activity"/>
    <property type="evidence" value="ECO:0007669"/>
    <property type="project" value="UniProtKB-UniRule"/>
</dbReference>
<reference evidence="8" key="1">
    <citation type="submission" date="2014-12" db="EMBL/GenBank/DDBJ databases">
        <title>Genome Sequence of Valsa Canker Pathogens Uncovers a Specific Adaption of Colonization on Woody Bark.</title>
        <authorList>
            <person name="Yin Z."/>
            <person name="Liu H."/>
            <person name="Gao X."/>
            <person name="Li Z."/>
            <person name="Song N."/>
            <person name="Ke X."/>
            <person name="Dai Q."/>
            <person name="Wu Y."/>
            <person name="Sun Y."/>
            <person name="Xu J.-R."/>
            <person name="Kang Z.K."/>
            <person name="Wang L."/>
            <person name="Huang L."/>
        </authorList>
    </citation>
    <scope>NUCLEOTIDE SEQUENCE [LARGE SCALE GENOMIC DNA]</scope>
    <source>
        <strain evidence="8">03-8</strain>
    </source>
</reference>
<dbReference type="Proteomes" id="UP000078559">
    <property type="component" value="Chromosome 6"/>
</dbReference>
<proteinExistence type="inferred from homology"/>
<evidence type="ECO:0000256" key="6">
    <source>
        <dbReference type="RuleBase" id="RU363019"/>
    </source>
</evidence>
<dbReference type="Pfam" id="PF00160">
    <property type="entry name" value="Pro_isomerase"/>
    <property type="match status" value="1"/>
</dbReference>
<evidence type="ECO:0000313" key="9">
    <source>
        <dbReference type="Proteomes" id="UP000078559"/>
    </source>
</evidence>
<dbReference type="AlphaFoldDB" id="A0A194W1N6"/>
<name>A0A194W1N6_CYTMA</name>
<organism evidence="8 9">
    <name type="scientific">Cytospora mali</name>
    <name type="common">Apple Valsa canker fungus</name>
    <name type="synonym">Valsa mali</name>
    <dbReference type="NCBI Taxonomy" id="578113"/>
    <lineage>
        <taxon>Eukaryota</taxon>
        <taxon>Fungi</taxon>
        <taxon>Dikarya</taxon>
        <taxon>Ascomycota</taxon>
        <taxon>Pezizomycotina</taxon>
        <taxon>Sordariomycetes</taxon>
        <taxon>Sordariomycetidae</taxon>
        <taxon>Diaporthales</taxon>
        <taxon>Cytosporaceae</taxon>
        <taxon>Cytospora</taxon>
    </lineage>
</organism>
<evidence type="ECO:0000256" key="2">
    <source>
        <dbReference type="ARBA" id="ARBA00002388"/>
    </source>
</evidence>
<evidence type="ECO:0000256" key="1">
    <source>
        <dbReference type="ARBA" id="ARBA00000971"/>
    </source>
</evidence>
<comment type="similarity">
    <text evidence="5">Belongs to the cyclophilin-type PPIase family. PPIase H subfamily.</text>
</comment>
<dbReference type="OrthoDB" id="193499at2759"/>
<dbReference type="SMR" id="A0A194W1N6"/>
<dbReference type="EC" id="5.2.1.8" evidence="6"/>
<dbReference type="GO" id="GO:0005737">
    <property type="term" value="C:cytoplasm"/>
    <property type="evidence" value="ECO:0007669"/>
    <property type="project" value="TreeGrafter"/>
</dbReference>
<keyword evidence="4 6" id="KW-0413">Isomerase</keyword>